<organism evidence="2 3">
    <name type="scientific">Aureimonas altamirensis</name>
    <dbReference type="NCBI Taxonomy" id="370622"/>
    <lineage>
        <taxon>Bacteria</taxon>
        <taxon>Pseudomonadati</taxon>
        <taxon>Pseudomonadota</taxon>
        <taxon>Alphaproteobacteria</taxon>
        <taxon>Hyphomicrobiales</taxon>
        <taxon>Aurantimonadaceae</taxon>
        <taxon>Aureimonas</taxon>
    </lineage>
</organism>
<evidence type="ECO:0000259" key="1">
    <source>
        <dbReference type="PROSITE" id="PS51819"/>
    </source>
</evidence>
<dbReference type="SUPFAM" id="SSF54593">
    <property type="entry name" value="Glyoxalase/Bleomycin resistance protein/Dihydroxybiphenyl dioxygenase"/>
    <property type="match status" value="1"/>
</dbReference>
<dbReference type="PROSITE" id="PS51819">
    <property type="entry name" value="VOC"/>
    <property type="match status" value="1"/>
</dbReference>
<dbReference type="InterPro" id="IPR004360">
    <property type="entry name" value="Glyas_Fos-R_dOase_dom"/>
</dbReference>
<gene>
    <name evidence="2" type="ORF">LA66_03325</name>
</gene>
<dbReference type="Proteomes" id="UP000030826">
    <property type="component" value="Unassembled WGS sequence"/>
</dbReference>
<sequence length="127" mass="13639">MLSDKSSSAIIAVSDMPRARAFYGGLLGLVAVEEDDEVTVYATGDTHLVVYRSDEAGSNRANAVVFDAAGDIEAIVAALAAKGVTFEHYAMDGIEYRDGIHYAGGMKMVWFKDPDGNIIHINDMPKP</sequence>
<feature type="domain" description="VOC" evidence="1">
    <location>
        <begin position="5"/>
        <end position="124"/>
    </location>
</feature>
<evidence type="ECO:0000313" key="2">
    <source>
        <dbReference type="EMBL" id="KHJ55688.1"/>
    </source>
</evidence>
<name>A0A0B1Q4B2_9HYPH</name>
<accession>A0A0B1Q4B2</accession>
<dbReference type="Gene3D" id="3.10.180.10">
    <property type="entry name" value="2,3-Dihydroxybiphenyl 1,2-Dioxygenase, domain 1"/>
    <property type="match status" value="1"/>
</dbReference>
<dbReference type="EMBL" id="JRFJ01000001">
    <property type="protein sequence ID" value="KHJ55688.1"/>
    <property type="molecule type" value="Genomic_DNA"/>
</dbReference>
<dbReference type="CDD" id="cd06587">
    <property type="entry name" value="VOC"/>
    <property type="match status" value="1"/>
</dbReference>
<dbReference type="RefSeq" id="WP_039188694.1">
    <property type="nucleotide sequence ID" value="NZ_JRFJ01000001.1"/>
</dbReference>
<proteinExistence type="predicted"/>
<dbReference type="InterPro" id="IPR029068">
    <property type="entry name" value="Glyas_Bleomycin-R_OHBP_Dase"/>
</dbReference>
<dbReference type="Pfam" id="PF00903">
    <property type="entry name" value="Glyoxalase"/>
    <property type="match status" value="1"/>
</dbReference>
<evidence type="ECO:0000313" key="3">
    <source>
        <dbReference type="Proteomes" id="UP000030826"/>
    </source>
</evidence>
<dbReference type="AlphaFoldDB" id="A0A0B1Q4B2"/>
<dbReference type="STRING" id="370622.LA66_03325"/>
<dbReference type="InterPro" id="IPR037523">
    <property type="entry name" value="VOC_core"/>
</dbReference>
<reference evidence="2 3" key="1">
    <citation type="submission" date="2014-09" db="EMBL/GenBank/DDBJ databases">
        <title>Isolation and characterization of Aurantimonas altamirensis ON-56566 from clinical sample following a dog bite.</title>
        <authorList>
            <person name="Eshaghi A."/>
            <person name="Li A."/>
            <person name="Shahinas D."/>
            <person name="Bahn P."/>
            <person name="Kus J.V."/>
            <person name="Patel S.N."/>
        </authorList>
    </citation>
    <scope>NUCLEOTIDE SEQUENCE [LARGE SCALE GENOMIC DNA]</scope>
    <source>
        <strain evidence="2 3">ON-56566</strain>
    </source>
</reference>
<dbReference type="OrthoDB" id="9804907at2"/>
<comment type="caution">
    <text evidence="2">The sequence shown here is derived from an EMBL/GenBank/DDBJ whole genome shotgun (WGS) entry which is preliminary data.</text>
</comment>
<protein>
    <submittedName>
        <fullName evidence="2">Glyoxalase</fullName>
    </submittedName>
</protein>